<feature type="compositionally biased region" description="Basic and acidic residues" evidence="1">
    <location>
        <begin position="233"/>
        <end position="242"/>
    </location>
</feature>
<dbReference type="Proteomes" id="UP000283509">
    <property type="component" value="Unassembled WGS sequence"/>
</dbReference>
<feature type="compositionally biased region" description="Polar residues" evidence="1">
    <location>
        <begin position="579"/>
        <end position="590"/>
    </location>
</feature>
<reference evidence="2 3" key="2">
    <citation type="submission" date="2019-01" db="EMBL/GenBank/DDBJ databases">
        <title>The decoding of complex shrimp genome reveals the adaptation for benthos swimmer, frequently molting mechanism and breeding impact on genome.</title>
        <authorList>
            <person name="Sun Y."/>
            <person name="Gao Y."/>
            <person name="Yu Y."/>
        </authorList>
    </citation>
    <scope>NUCLEOTIDE SEQUENCE [LARGE SCALE GENOMIC DNA]</scope>
    <source>
        <tissue evidence="2">Muscle</tissue>
    </source>
</reference>
<dbReference type="STRING" id="6689.A0A3R7Q6Z6"/>
<sequence>MSSRHTTSFQGDNIENGERGSERLSAREVFWLRTSRPRWRRKVASADTSPEEPRRNRFGRGWSIDGRGSHSDTEDPDILYDRRHLLSKDAKIQSPTSHSTQPVVPHTWPPQHNRHRHHSSSENDEYENEEDSSHQQSSQRAGDHYDTMTLRRPSTSSRYDASPVHDAHRFDISPRRSKPSDSYDSHSHAKDKTSKHQEKLTHYTDTTHYYSSSAENTNHQQKYSSSSHSAEGQSRHVESGGRKRERSPPQLRDSRPRHLMHPHEADDPYIYHGLAPTLAPHLSAVYSPRSLPTHFSYDHPEDYLSSLAFTEPYSPDPYAEMLATAEMYPREPYPHYSYEGDAPRAPLEHEARMMEQHPHPFFLLDTAELAPWSSPPAYPIGPLGASWLQHGLHPLARIPPCLIPTPYSRPRPHAPLASPPWRLTHHASLPSMSTLDPTTDEFLVDAGIRIDESVIKSRLPTPQHGASRISRWRTPDRSYGSHSAGNKDSNSMENKSRGSSGLSGSRLRQPSIVTTSRIPAPPGSVGHQNSLTRSHSEQESNQRDGRTPSGSRRGSQGTGSSSGSGVVTRLRPPSRPNRPVSTVATSSSRGPLSPRTKSLSHENLRTSPSRLALPTSPPVSPNTSRATSPHTSPQESEGRPRTLAVSGSRLRQPQVRAPRGRGSRPTSCSSSPGGSRCSSPGLDGPVSGFGRGSRSNSRTGSASSSPVSSRCSSPASEDLRSLTRGSQHRSSASSSRPGSGMSHAGRRSTSSTPDQQQVTTPPSPLPSPRTHRQGSSIPKPSSGLRGRPAGSKLPLPTSAKN</sequence>
<feature type="compositionally biased region" description="Basic and acidic residues" evidence="1">
    <location>
        <begin position="16"/>
        <end position="26"/>
    </location>
</feature>
<feature type="compositionally biased region" description="Basic and acidic residues" evidence="1">
    <location>
        <begin position="163"/>
        <end position="202"/>
    </location>
</feature>
<protein>
    <submittedName>
        <fullName evidence="2">Uncharacterized protein</fullName>
    </submittedName>
</protein>
<accession>A0A3R7Q6Z6</accession>
<proteinExistence type="predicted"/>
<comment type="caution">
    <text evidence="2">The sequence shown here is derived from an EMBL/GenBank/DDBJ whole genome shotgun (WGS) entry which is preliminary data.</text>
</comment>
<evidence type="ECO:0000256" key="1">
    <source>
        <dbReference type="SAM" id="MobiDB-lite"/>
    </source>
</evidence>
<feature type="region of interest" description="Disordered" evidence="1">
    <location>
        <begin position="39"/>
        <end position="265"/>
    </location>
</feature>
<feature type="compositionally biased region" description="Polar residues" evidence="1">
    <location>
        <begin position="747"/>
        <end position="758"/>
    </location>
</feature>
<feature type="compositionally biased region" description="Low complexity" evidence="1">
    <location>
        <begin position="497"/>
        <end position="508"/>
    </location>
</feature>
<feature type="compositionally biased region" description="Basic and acidic residues" evidence="1">
    <location>
        <begin position="252"/>
        <end position="265"/>
    </location>
</feature>
<evidence type="ECO:0000313" key="3">
    <source>
        <dbReference type="Proteomes" id="UP000283509"/>
    </source>
</evidence>
<keyword evidence="3" id="KW-1185">Reference proteome</keyword>
<gene>
    <name evidence="2" type="ORF">C7M84_011613</name>
</gene>
<feature type="compositionally biased region" description="Polar residues" evidence="1">
    <location>
        <begin position="1"/>
        <end position="13"/>
    </location>
</feature>
<feature type="compositionally biased region" description="Basic and acidic residues" evidence="1">
    <location>
        <begin position="534"/>
        <end position="546"/>
    </location>
</feature>
<dbReference type="OrthoDB" id="340346at2759"/>
<name>A0A3R7Q6Z6_PENVA</name>
<dbReference type="AlphaFoldDB" id="A0A3R7Q6Z6"/>
<feature type="compositionally biased region" description="Low complexity" evidence="1">
    <location>
        <begin position="203"/>
        <end position="213"/>
    </location>
</feature>
<organism evidence="2 3">
    <name type="scientific">Penaeus vannamei</name>
    <name type="common">Whiteleg shrimp</name>
    <name type="synonym">Litopenaeus vannamei</name>
    <dbReference type="NCBI Taxonomy" id="6689"/>
    <lineage>
        <taxon>Eukaryota</taxon>
        <taxon>Metazoa</taxon>
        <taxon>Ecdysozoa</taxon>
        <taxon>Arthropoda</taxon>
        <taxon>Crustacea</taxon>
        <taxon>Multicrustacea</taxon>
        <taxon>Malacostraca</taxon>
        <taxon>Eumalacostraca</taxon>
        <taxon>Eucarida</taxon>
        <taxon>Decapoda</taxon>
        <taxon>Dendrobranchiata</taxon>
        <taxon>Penaeoidea</taxon>
        <taxon>Penaeidae</taxon>
        <taxon>Penaeus</taxon>
    </lineage>
</organism>
<feature type="compositionally biased region" description="Polar residues" evidence="1">
    <location>
        <begin position="93"/>
        <end position="102"/>
    </location>
</feature>
<feature type="region of interest" description="Disordered" evidence="1">
    <location>
        <begin position="1"/>
        <end position="26"/>
    </location>
</feature>
<evidence type="ECO:0000313" key="2">
    <source>
        <dbReference type="EMBL" id="ROT70113.1"/>
    </source>
</evidence>
<feature type="region of interest" description="Disordered" evidence="1">
    <location>
        <begin position="456"/>
        <end position="801"/>
    </location>
</feature>
<feature type="compositionally biased region" description="Polar residues" evidence="1">
    <location>
        <begin position="214"/>
        <end position="232"/>
    </location>
</feature>
<feature type="compositionally biased region" description="Low complexity" evidence="1">
    <location>
        <begin position="724"/>
        <end position="742"/>
    </location>
</feature>
<feature type="compositionally biased region" description="Low complexity" evidence="1">
    <location>
        <begin position="692"/>
        <end position="716"/>
    </location>
</feature>
<feature type="compositionally biased region" description="Basic and acidic residues" evidence="1">
    <location>
        <begin position="67"/>
        <end position="91"/>
    </location>
</feature>
<reference evidence="2 3" key="1">
    <citation type="submission" date="2018-04" db="EMBL/GenBank/DDBJ databases">
        <authorList>
            <person name="Zhang X."/>
            <person name="Yuan J."/>
            <person name="Li F."/>
            <person name="Xiang J."/>
        </authorList>
    </citation>
    <scope>NUCLEOTIDE SEQUENCE [LARGE SCALE GENOMIC DNA]</scope>
    <source>
        <tissue evidence="2">Muscle</tissue>
    </source>
</reference>
<feature type="compositionally biased region" description="Polar residues" evidence="1">
    <location>
        <begin position="621"/>
        <end position="635"/>
    </location>
</feature>
<feature type="compositionally biased region" description="Polar residues" evidence="1">
    <location>
        <begin position="480"/>
        <end position="493"/>
    </location>
</feature>
<dbReference type="EMBL" id="QCYY01002466">
    <property type="protein sequence ID" value="ROT70113.1"/>
    <property type="molecule type" value="Genomic_DNA"/>
</dbReference>
<feature type="compositionally biased region" description="Low complexity" evidence="1">
    <location>
        <begin position="663"/>
        <end position="681"/>
    </location>
</feature>